<dbReference type="SUPFAM" id="SSF81383">
    <property type="entry name" value="F-box domain"/>
    <property type="match status" value="1"/>
</dbReference>
<dbReference type="InterPro" id="IPR011043">
    <property type="entry name" value="Gal_Oxase/kelch_b-propeller"/>
</dbReference>
<feature type="domain" description="F-box" evidence="1">
    <location>
        <begin position="11"/>
        <end position="51"/>
    </location>
</feature>
<dbReference type="AlphaFoldDB" id="A0A6N2BNI1"/>
<proteinExistence type="predicted"/>
<evidence type="ECO:0000259" key="1">
    <source>
        <dbReference type="SMART" id="SM00256"/>
    </source>
</evidence>
<dbReference type="InterPro" id="IPR036047">
    <property type="entry name" value="F-box-like_dom_sf"/>
</dbReference>
<dbReference type="InterPro" id="IPR050796">
    <property type="entry name" value="SCF_F-box_component"/>
</dbReference>
<organism evidence="2">
    <name type="scientific">Solanum chilense</name>
    <name type="common">Tomato</name>
    <name type="synonym">Lycopersicon chilense</name>
    <dbReference type="NCBI Taxonomy" id="4083"/>
    <lineage>
        <taxon>Eukaryota</taxon>
        <taxon>Viridiplantae</taxon>
        <taxon>Streptophyta</taxon>
        <taxon>Embryophyta</taxon>
        <taxon>Tracheophyta</taxon>
        <taxon>Spermatophyta</taxon>
        <taxon>Magnoliopsida</taxon>
        <taxon>eudicotyledons</taxon>
        <taxon>Gunneridae</taxon>
        <taxon>Pentapetalae</taxon>
        <taxon>asterids</taxon>
        <taxon>lamiids</taxon>
        <taxon>Solanales</taxon>
        <taxon>Solanaceae</taxon>
        <taxon>Solanoideae</taxon>
        <taxon>Solaneae</taxon>
        <taxon>Solanum</taxon>
        <taxon>Solanum subgen. Lycopersicon</taxon>
    </lineage>
</organism>
<dbReference type="InterPro" id="IPR017451">
    <property type="entry name" value="F-box-assoc_interact_dom"/>
</dbReference>
<dbReference type="SMART" id="SM00256">
    <property type="entry name" value="FBOX"/>
    <property type="match status" value="1"/>
</dbReference>
<dbReference type="InterPro" id="IPR001810">
    <property type="entry name" value="F-box_dom"/>
</dbReference>
<accession>A0A6N2BNI1</accession>
<dbReference type="PANTHER" id="PTHR31672:SF13">
    <property type="entry name" value="F-BOX PROTEIN CPR30-LIKE"/>
    <property type="match status" value="1"/>
</dbReference>
<name>A0A6N2BNI1_SOLCI</name>
<dbReference type="NCBIfam" id="TIGR01640">
    <property type="entry name" value="F_box_assoc_1"/>
    <property type="match status" value="1"/>
</dbReference>
<dbReference type="Pfam" id="PF07734">
    <property type="entry name" value="FBA_1"/>
    <property type="match status" value="1"/>
</dbReference>
<comment type="caution">
    <text evidence="2">The sequence shown here is derived from an EMBL/GenBank/DDBJ whole genome shotgun (WGS) entry which is preliminary data.</text>
</comment>
<dbReference type="SUPFAM" id="SSF50965">
    <property type="entry name" value="Galactose oxidase, central domain"/>
    <property type="match status" value="1"/>
</dbReference>
<dbReference type="Pfam" id="PF00646">
    <property type="entry name" value="F-box"/>
    <property type="match status" value="1"/>
</dbReference>
<protein>
    <recommendedName>
        <fullName evidence="1">F-box domain-containing protein</fullName>
    </recommendedName>
</protein>
<dbReference type="EMBL" id="RXGB01002604">
    <property type="protein sequence ID" value="TMW94541.1"/>
    <property type="molecule type" value="Genomic_DNA"/>
</dbReference>
<evidence type="ECO:0000313" key="2">
    <source>
        <dbReference type="EMBL" id="TMW94541.1"/>
    </source>
</evidence>
<dbReference type="InterPro" id="IPR006527">
    <property type="entry name" value="F-box-assoc_dom_typ1"/>
</dbReference>
<reference evidence="2" key="1">
    <citation type="submission" date="2019-05" db="EMBL/GenBank/DDBJ databases">
        <title>The de novo reference genome and transcriptome assemblies of the wild tomato species Solanum chilense.</title>
        <authorList>
            <person name="Stam R."/>
            <person name="Nosenko T."/>
            <person name="Hoerger A.C."/>
            <person name="Stephan W."/>
            <person name="Seidel M.A."/>
            <person name="Kuhn J.M.M."/>
            <person name="Haberer G."/>
            <person name="Tellier A."/>
        </authorList>
    </citation>
    <scope>NUCLEOTIDE SEQUENCE</scope>
    <source>
        <tissue evidence="2">Mature leaves</tissue>
    </source>
</reference>
<dbReference type="PANTHER" id="PTHR31672">
    <property type="entry name" value="BNACNNG10540D PROTEIN"/>
    <property type="match status" value="1"/>
</dbReference>
<sequence length="391" mass="45697">MEEVEEKRMELLGDVMIDILKRLPAKSLIRLKCVSKCLFSLINDPDFIFIHYNYDSLSNQFIFLKRYIEIEESTSEYSIYYNGKNMLSLHSNDETFNCIAENTEYMDNYIGVNVAGVCNGILCICSYRGIVLYNPTLREFWKLPPSNLPLLADLSPSKKIDCWMDLATGIGFDTNTNDYKVVRILNPSNEYEFEDFDNNNKFISKVEIYNLSTNCWRRLEDLECIINFSHSSRVSFNKAYYWRGYLNIGHNCIVSFDFSTESFKKHAYPEDLDGKRSQSLSILNQNLALIYYAEFYSPDMLVEQSIDIWIMKRESWVKEFTLGPMLISKPLLVWKNGTELMIESKEGKLMSYNFFFQSSKELHILGVKNTLEAFVCKQSLISIKKERAKWS</sequence>
<gene>
    <name evidence="2" type="ORF">EJD97_010117</name>
</gene>